<comment type="caution">
    <text evidence="3">The sequence shown here is derived from an EMBL/GenBank/DDBJ whole genome shotgun (WGS) entry which is preliminary data.</text>
</comment>
<dbReference type="Proteomes" id="UP000252355">
    <property type="component" value="Unassembled WGS sequence"/>
</dbReference>
<feature type="region of interest" description="Disordered" evidence="1">
    <location>
        <begin position="111"/>
        <end position="140"/>
    </location>
</feature>
<evidence type="ECO:0000256" key="2">
    <source>
        <dbReference type="SAM" id="Phobius"/>
    </source>
</evidence>
<name>A0A367ZQJ7_9BACT</name>
<feature type="transmembrane region" description="Helical" evidence="2">
    <location>
        <begin position="17"/>
        <end position="38"/>
    </location>
</feature>
<protein>
    <submittedName>
        <fullName evidence="3">Uncharacterized protein</fullName>
    </submittedName>
</protein>
<gene>
    <name evidence="3" type="ORF">OZSIB_3170</name>
</gene>
<evidence type="ECO:0000256" key="1">
    <source>
        <dbReference type="SAM" id="MobiDB-lite"/>
    </source>
</evidence>
<keyword evidence="2" id="KW-0472">Membrane</keyword>
<feature type="compositionally biased region" description="Low complexity" evidence="1">
    <location>
        <begin position="111"/>
        <end position="123"/>
    </location>
</feature>
<reference evidence="3 4" key="1">
    <citation type="submission" date="2018-05" db="EMBL/GenBank/DDBJ databases">
        <title>A metagenomic window into the 2 km-deep terrestrial subsurface aquifer revealed taxonomically and functionally diverse microbial community comprising novel uncultured bacterial lineages.</title>
        <authorList>
            <person name="Kadnikov V.V."/>
            <person name="Mardanov A.V."/>
            <person name="Beletsky A.V."/>
            <person name="Banks D."/>
            <person name="Pimenov N.V."/>
            <person name="Frank Y.A."/>
            <person name="Karnachuk O.V."/>
            <person name="Ravin N.V."/>
        </authorList>
    </citation>
    <scope>NUCLEOTIDE SEQUENCE [LARGE SCALE GENOMIC DNA]</scope>
    <source>
        <strain evidence="3">BY5</strain>
    </source>
</reference>
<keyword evidence="2" id="KW-1133">Transmembrane helix</keyword>
<keyword evidence="2" id="KW-0812">Transmembrane</keyword>
<dbReference type="AlphaFoldDB" id="A0A367ZQJ7"/>
<evidence type="ECO:0000313" key="4">
    <source>
        <dbReference type="Proteomes" id="UP000252355"/>
    </source>
</evidence>
<accession>A0A367ZQJ7</accession>
<organism evidence="3 4">
    <name type="scientific">Candidatus Ozemobacter sibiricus</name>
    <dbReference type="NCBI Taxonomy" id="2268124"/>
    <lineage>
        <taxon>Bacteria</taxon>
        <taxon>Candidatus Ozemobacteria</taxon>
        <taxon>Candidatus Ozemobacterales</taxon>
        <taxon>Candidatus Ozemobacteraceae</taxon>
        <taxon>Candidatus Ozemobacter</taxon>
    </lineage>
</organism>
<feature type="transmembrane region" description="Helical" evidence="2">
    <location>
        <begin position="83"/>
        <end position="102"/>
    </location>
</feature>
<sequence length="274" mass="30317">MRPPGPPTSTDVRGTGFYARNGCFTFLLAFVGVTATQIIAPDLKALTWIFWIIALTVSGQIIGRSQGLDKQEISRVTNWGAGFFFLMLLCGVVLLSIGAFLAKPPRMSSMFPPPSSSRSSSPSGAKGTGKDGGSAIRGSRDLPEDIGAYLRLVADLGKLEKEGARAFSDNPTDDKVIRYLESSRSDWVRMQDRFEAHSPGTPEVQKIHREVKRHLARRIEIHRDMAIAFRNKDGPRLERLVQDFQNCQNGMAQAGKELGQLAVQYRVDVKRYGF</sequence>
<evidence type="ECO:0000313" key="3">
    <source>
        <dbReference type="EMBL" id="RCK80424.1"/>
    </source>
</evidence>
<proteinExistence type="predicted"/>
<dbReference type="EMBL" id="QOQW01000006">
    <property type="protein sequence ID" value="RCK80424.1"/>
    <property type="molecule type" value="Genomic_DNA"/>
</dbReference>
<feature type="transmembrane region" description="Helical" evidence="2">
    <location>
        <begin position="45"/>
        <end position="63"/>
    </location>
</feature>